<evidence type="ECO:0000313" key="3">
    <source>
        <dbReference type="Proteomes" id="UP000748531"/>
    </source>
</evidence>
<dbReference type="InterPro" id="IPR035940">
    <property type="entry name" value="CAP_sf"/>
</dbReference>
<dbReference type="SUPFAM" id="SSF55797">
    <property type="entry name" value="PR-1-like"/>
    <property type="match status" value="1"/>
</dbReference>
<dbReference type="AlphaFoldDB" id="A0A8J4WDQ6"/>
<organism evidence="2 3">
    <name type="scientific">Paragonimus heterotremus</name>
    <dbReference type="NCBI Taxonomy" id="100268"/>
    <lineage>
        <taxon>Eukaryota</taxon>
        <taxon>Metazoa</taxon>
        <taxon>Spiralia</taxon>
        <taxon>Lophotrochozoa</taxon>
        <taxon>Platyhelminthes</taxon>
        <taxon>Trematoda</taxon>
        <taxon>Digenea</taxon>
        <taxon>Plagiorchiida</taxon>
        <taxon>Troglotremata</taxon>
        <taxon>Troglotrematidae</taxon>
        <taxon>Paragonimus</taxon>
    </lineage>
</organism>
<dbReference type="OrthoDB" id="10295304at2759"/>
<evidence type="ECO:0000256" key="1">
    <source>
        <dbReference type="SAM" id="SignalP"/>
    </source>
</evidence>
<feature type="signal peptide" evidence="1">
    <location>
        <begin position="1"/>
        <end position="16"/>
    </location>
</feature>
<gene>
    <name evidence="2" type="ORF">PHET_10979</name>
</gene>
<accession>A0A8J4WDQ6</accession>
<feature type="chain" id="PRO_5035183048" evidence="1">
    <location>
        <begin position="17"/>
        <end position="99"/>
    </location>
</feature>
<comment type="caution">
    <text evidence="2">The sequence shown here is derived from an EMBL/GenBank/DDBJ whole genome shotgun (WGS) entry which is preliminary data.</text>
</comment>
<name>A0A8J4WDQ6_9TREM</name>
<sequence length="99" mass="11712">MRAWTVVLCFLFEAEGNITFLDHNRTLCIFNAIRQKYFNCFPSEVELSTPLKWNTTLEYYASVYAGQMCMDDLNIPMDVKFKTYKDLTYAWSKLHIFGK</sequence>
<protein>
    <submittedName>
        <fullName evidence="2">Uncharacterized protein</fullName>
    </submittedName>
</protein>
<dbReference type="EMBL" id="LUCH01008963">
    <property type="protein sequence ID" value="KAF5396174.1"/>
    <property type="molecule type" value="Genomic_DNA"/>
</dbReference>
<dbReference type="Proteomes" id="UP000748531">
    <property type="component" value="Unassembled WGS sequence"/>
</dbReference>
<evidence type="ECO:0000313" key="2">
    <source>
        <dbReference type="EMBL" id="KAF5396174.1"/>
    </source>
</evidence>
<reference evidence="2" key="1">
    <citation type="submission" date="2019-05" db="EMBL/GenBank/DDBJ databases">
        <title>Annotation for the trematode Paragonimus heterotremus.</title>
        <authorList>
            <person name="Choi Y.-J."/>
        </authorList>
    </citation>
    <scope>NUCLEOTIDE SEQUENCE</scope>
    <source>
        <strain evidence="2">LC</strain>
    </source>
</reference>
<keyword evidence="3" id="KW-1185">Reference proteome</keyword>
<keyword evidence="1" id="KW-0732">Signal</keyword>
<proteinExistence type="predicted"/>